<name>A0A1Q2MB25_9BACT</name>
<dbReference type="Pfam" id="PF05552">
    <property type="entry name" value="MS_channel_1st_1"/>
    <property type="match status" value="1"/>
</dbReference>
<evidence type="ECO:0000259" key="10">
    <source>
        <dbReference type="Pfam" id="PF21088"/>
    </source>
</evidence>
<sequence length="306" mass="32883">MVQSLISRLIATAEETAAKASEAVEAAAPAAESSGTSAQGIMEKVQALFVVYGLKLLAAIAIYIIGKMVVKVLCAIVEKMMVKANVDTTLAKFTRHIMYFGLMICVIIAALQMLGVPTAQFVVVLGAAGLAIGFALQGSLSNFASGILIMIFKPFKAGDYVEIANQGGTVVEVQLFNTVINTPDNVRVVVPNGGITSNNIKNYTANGQRRLDMVFGISYSDDIQKAREIITEVINSDDRVLESPAPTIAVSELADSSVNFVVRPWATVADYWGLYFDMQEKIKTALEAGGCTIPFPQHDVHMIQEK</sequence>
<dbReference type="Proteomes" id="UP000188181">
    <property type="component" value="Chromosome"/>
</dbReference>
<dbReference type="InterPro" id="IPR011014">
    <property type="entry name" value="MscS_channel_TM-2"/>
</dbReference>
<dbReference type="Pfam" id="PF00924">
    <property type="entry name" value="MS_channel_2nd"/>
    <property type="match status" value="1"/>
</dbReference>
<keyword evidence="4 7" id="KW-0812">Transmembrane</keyword>
<dbReference type="InterPro" id="IPR008910">
    <property type="entry name" value="MSC_TM_helix"/>
</dbReference>
<dbReference type="SUPFAM" id="SSF82861">
    <property type="entry name" value="Mechanosensitive channel protein MscS (YggB), transmembrane region"/>
    <property type="match status" value="1"/>
</dbReference>
<dbReference type="InterPro" id="IPR049142">
    <property type="entry name" value="MS_channel_1st"/>
</dbReference>
<dbReference type="GO" id="GO:0008381">
    <property type="term" value="F:mechanosensitive monoatomic ion channel activity"/>
    <property type="evidence" value="ECO:0007669"/>
    <property type="project" value="InterPro"/>
</dbReference>
<evidence type="ECO:0000256" key="6">
    <source>
        <dbReference type="ARBA" id="ARBA00023136"/>
    </source>
</evidence>
<dbReference type="Gene3D" id="1.10.287.1260">
    <property type="match status" value="1"/>
</dbReference>
<evidence type="ECO:0000259" key="8">
    <source>
        <dbReference type="Pfam" id="PF00924"/>
    </source>
</evidence>
<dbReference type="KEGG" id="pbas:SMSP2_00215"/>
<dbReference type="Pfam" id="PF21088">
    <property type="entry name" value="MS_channel_1st"/>
    <property type="match status" value="1"/>
</dbReference>
<evidence type="ECO:0000313" key="11">
    <source>
        <dbReference type="EMBL" id="AQQ69881.1"/>
    </source>
</evidence>
<keyword evidence="6 7" id="KW-0472">Membrane</keyword>
<keyword evidence="3" id="KW-1003">Cell membrane</keyword>
<dbReference type="RefSeq" id="WP_222566382.1">
    <property type="nucleotide sequence ID" value="NZ_CP019646.1"/>
</dbReference>
<proteinExistence type="inferred from homology"/>
<dbReference type="InterPro" id="IPR023408">
    <property type="entry name" value="MscS_beta-dom_sf"/>
</dbReference>
<evidence type="ECO:0000256" key="2">
    <source>
        <dbReference type="ARBA" id="ARBA00008017"/>
    </source>
</evidence>
<dbReference type="InterPro" id="IPR045275">
    <property type="entry name" value="MscS_archaea/bacteria_type"/>
</dbReference>
<dbReference type="Gene3D" id="2.30.30.60">
    <property type="match status" value="1"/>
</dbReference>
<comment type="subcellular location">
    <subcellularLocation>
        <location evidence="1">Cell membrane</location>
        <topology evidence="1">Multi-pass membrane protein</topology>
    </subcellularLocation>
</comment>
<evidence type="ECO:0000256" key="1">
    <source>
        <dbReference type="ARBA" id="ARBA00004651"/>
    </source>
</evidence>
<dbReference type="EMBL" id="CP019646">
    <property type="protein sequence ID" value="AQQ69881.1"/>
    <property type="molecule type" value="Genomic_DNA"/>
</dbReference>
<dbReference type="InterPro" id="IPR006685">
    <property type="entry name" value="MscS_channel_2nd"/>
</dbReference>
<dbReference type="PANTHER" id="PTHR30221">
    <property type="entry name" value="SMALL-CONDUCTANCE MECHANOSENSITIVE CHANNEL"/>
    <property type="match status" value="1"/>
</dbReference>
<dbReference type="PROSITE" id="PS01246">
    <property type="entry name" value="UPF0003"/>
    <property type="match status" value="1"/>
</dbReference>
<dbReference type="SUPFAM" id="SSF82689">
    <property type="entry name" value="Mechanosensitive channel protein MscS (YggB), C-terminal domain"/>
    <property type="match status" value="1"/>
</dbReference>
<dbReference type="InterPro" id="IPR011066">
    <property type="entry name" value="MscS_channel_C_sf"/>
</dbReference>
<feature type="domain" description="Mechanosensitive ion channel MscS" evidence="8">
    <location>
        <begin position="139"/>
        <end position="204"/>
    </location>
</feature>
<dbReference type="Gene3D" id="3.30.70.100">
    <property type="match status" value="1"/>
</dbReference>
<dbReference type="SUPFAM" id="SSF50182">
    <property type="entry name" value="Sm-like ribonucleoproteins"/>
    <property type="match status" value="1"/>
</dbReference>
<evidence type="ECO:0000256" key="4">
    <source>
        <dbReference type="ARBA" id="ARBA00022692"/>
    </source>
</evidence>
<feature type="transmembrane region" description="Helical" evidence="7">
    <location>
        <begin position="121"/>
        <end position="152"/>
    </location>
</feature>
<evidence type="ECO:0000256" key="3">
    <source>
        <dbReference type="ARBA" id="ARBA00022475"/>
    </source>
</evidence>
<gene>
    <name evidence="11" type="primary">mscS</name>
    <name evidence="11" type="ORF">SMSP2_00215</name>
</gene>
<dbReference type="Pfam" id="PF21082">
    <property type="entry name" value="MS_channel_3rd"/>
    <property type="match status" value="1"/>
</dbReference>
<evidence type="ECO:0000259" key="9">
    <source>
        <dbReference type="Pfam" id="PF21082"/>
    </source>
</evidence>
<feature type="transmembrane region" description="Helical" evidence="7">
    <location>
        <begin position="97"/>
        <end position="115"/>
    </location>
</feature>
<feature type="domain" description="Mechanosensitive ion channel transmembrane helices 2/3" evidence="10">
    <location>
        <begin position="98"/>
        <end position="137"/>
    </location>
</feature>
<dbReference type="InterPro" id="IPR010920">
    <property type="entry name" value="LSM_dom_sf"/>
</dbReference>
<dbReference type="InterPro" id="IPR049278">
    <property type="entry name" value="MS_channel_C"/>
</dbReference>
<accession>A0A1Q2MB25</accession>
<organism evidence="11 12">
    <name type="scientific">Limihaloglobus sulfuriphilus</name>
    <dbReference type="NCBI Taxonomy" id="1851148"/>
    <lineage>
        <taxon>Bacteria</taxon>
        <taxon>Pseudomonadati</taxon>
        <taxon>Planctomycetota</taxon>
        <taxon>Phycisphaerae</taxon>
        <taxon>Sedimentisphaerales</taxon>
        <taxon>Sedimentisphaeraceae</taxon>
        <taxon>Limihaloglobus</taxon>
    </lineage>
</organism>
<evidence type="ECO:0000256" key="7">
    <source>
        <dbReference type="SAM" id="Phobius"/>
    </source>
</evidence>
<keyword evidence="12" id="KW-1185">Reference proteome</keyword>
<protein>
    <submittedName>
        <fullName evidence="11">Small-conductance mechanosensitive channel</fullName>
    </submittedName>
</protein>
<comment type="similarity">
    <text evidence="2">Belongs to the MscS (TC 1.A.23) family.</text>
</comment>
<keyword evidence="5 7" id="KW-1133">Transmembrane helix</keyword>
<dbReference type="STRING" id="1851148.SMSP2_00215"/>
<dbReference type="GO" id="GO:0005886">
    <property type="term" value="C:plasma membrane"/>
    <property type="evidence" value="ECO:0007669"/>
    <property type="project" value="UniProtKB-SubCell"/>
</dbReference>
<feature type="transmembrane region" description="Helical" evidence="7">
    <location>
        <begin position="56"/>
        <end position="77"/>
    </location>
</feature>
<evidence type="ECO:0000256" key="5">
    <source>
        <dbReference type="ARBA" id="ARBA00022989"/>
    </source>
</evidence>
<evidence type="ECO:0000313" key="12">
    <source>
        <dbReference type="Proteomes" id="UP000188181"/>
    </source>
</evidence>
<dbReference type="AlphaFoldDB" id="A0A1Q2MB25"/>
<feature type="domain" description="Mechanosensitive ion channel MscS C-terminal" evidence="9">
    <location>
        <begin position="212"/>
        <end position="288"/>
    </location>
</feature>
<reference evidence="12" key="1">
    <citation type="submission" date="2017-02" db="EMBL/GenBank/DDBJ databases">
        <title>Comparative genomics and description of representatives of a novel lineage of planctomycetes thriving in anoxic sediments.</title>
        <authorList>
            <person name="Spring S."/>
            <person name="Bunk B."/>
            <person name="Sproer C."/>
        </authorList>
    </citation>
    <scope>NUCLEOTIDE SEQUENCE [LARGE SCALE GENOMIC DNA]</scope>
    <source>
        <strain evidence="12">SM-Chi-D1</strain>
    </source>
</reference>
<dbReference type="PANTHER" id="PTHR30221:SF1">
    <property type="entry name" value="SMALL-CONDUCTANCE MECHANOSENSITIVE CHANNEL"/>
    <property type="match status" value="1"/>
</dbReference>
<dbReference type="InterPro" id="IPR006686">
    <property type="entry name" value="MscS_channel_CS"/>
</dbReference>